<name>A0A2H0TRM0_9BACT</name>
<dbReference type="InterPro" id="IPR000683">
    <property type="entry name" value="Gfo/Idh/MocA-like_OxRdtase_N"/>
</dbReference>
<dbReference type="SUPFAM" id="SSF55347">
    <property type="entry name" value="Glyceraldehyde-3-phosphate dehydrogenase-like, C-terminal domain"/>
    <property type="match status" value="1"/>
</dbReference>
<comment type="caution">
    <text evidence="3">The sequence shown here is derived from an EMBL/GenBank/DDBJ whole genome shotgun (WGS) entry which is preliminary data.</text>
</comment>
<gene>
    <name evidence="3" type="ORF">COU35_03860</name>
</gene>
<feature type="domain" description="GFO/IDH/MocA-like oxidoreductase" evidence="2">
    <location>
        <begin position="127"/>
        <end position="250"/>
    </location>
</feature>
<evidence type="ECO:0000259" key="2">
    <source>
        <dbReference type="Pfam" id="PF22725"/>
    </source>
</evidence>
<evidence type="ECO:0000313" key="4">
    <source>
        <dbReference type="Proteomes" id="UP000230154"/>
    </source>
</evidence>
<reference evidence="4" key="1">
    <citation type="submission" date="2017-09" db="EMBL/GenBank/DDBJ databases">
        <title>Depth-based differentiation of microbial function through sediment-hosted aquifers and enrichment of novel symbionts in the deep terrestrial subsurface.</title>
        <authorList>
            <person name="Probst A.J."/>
            <person name="Ladd B."/>
            <person name="Jarett J.K."/>
            <person name="Geller-Mcgrath D.E."/>
            <person name="Sieber C.M.K."/>
            <person name="Emerson J.B."/>
            <person name="Anantharaman K."/>
            <person name="Thomas B.C."/>
            <person name="Malmstrom R."/>
            <person name="Stieglmeier M."/>
            <person name="Klingl A."/>
            <person name="Woyke T."/>
            <person name="Ryan C.M."/>
            <person name="Banfield J.F."/>
        </authorList>
    </citation>
    <scope>NUCLEOTIDE SEQUENCE [LARGE SCALE GENOMIC DNA]</scope>
</reference>
<accession>A0A2H0TRM0</accession>
<dbReference type="PANTHER" id="PTHR43377:SF1">
    <property type="entry name" value="BILIVERDIN REDUCTASE A"/>
    <property type="match status" value="1"/>
</dbReference>
<organism evidence="3 4">
    <name type="scientific">Candidatus Magasanikbacteria bacterium CG10_big_fil_rev_8_21_14_0_10_47_10</name>
    <dbReference type="NCBI Taxonomy" id="1974652"/>
    <lineage>
        <taxon>Bacteria</taxon>
        <taxon>Candidatus Magasanikiibacteriota</taxon>
    </lineage>
</organism>
<dbReference type="Gene3D" id="3.40.50.720">
    <property type="entry name" value="NAD(P)-binding Rossmann-like Domain"/>
    <property type="match status" value="1"/>
</dbReference>
<dbReference type="SUPFAM" id="SSF51735">
    <property type="entry name" value="NAD(P)-binding Rossmann-fold domains"/>
    <property type="match status" value="1"/>
</dbReference>
<feature type="domain" description="Gfo/Idh/MocA-like oxidoreductase N-terminal" evidence="1">
    <location>
        <begin position="3"/>
        <end position="118"/>
    </location>
</feature>
<proteinExistence type="predicted"/>
<dbReference type="Proteomes" id="UP000230154">
    <property type="component" value="Unassembled WGS sequence"/>
</dbReference>
<dbReference type="InterPro" id="IPR055170">
    <property type="entry name" value="GFO_IDH_MocA-like_dom"/>
</dbReference>
<dbReference type="Pfam" id="PF01408">
    <property type="entry name" value="GFO_IDH_MocA"/>
    <property type="match status" value="1"/>
</dbReference>
<dbReference type="Pfam" id="PF22725">
    <property type="entry name" value="GFO_IDH_MocA_C3"/>
    <property type="match status" value="1"/>
</dbReference>
<dbReference type="InterPro" id="IPR051450">
    <property type="entry name" value="Gfo/Idh/MocA_Oxidoreductases"/>
</dbReference>
<dbReference type="InterPro" id="IPR036291">
    <property type="entry name" value="NAD(P)-bd_dom_sf"/>
</dbReference>
<dbReference type="AlphaFoldDB" id="A0A2H0TRM0"/>
<dbReference type="Gene3D" id="3.30.360.10">
    <property type="entry name" value="Dihydrodipicolinate Reductase, domain 2"/>
    <property type="match status" value="1"/>
</dbReference>
<evidence type="ECO:0008006" key="5">
    <source>
        <dbReference type="Google" id="ProtNLM"/>
    </source>
</evidence>
<sequence>MKHILVLGGGSIGKRHARNLISLGEKGVAIVEVNADRIQPLKDEFGIPVYPSMEEAFEAESFDIAFVCSPSLYHMEQALYCADKGCHLFIEKPVSHSLEGMDQLIAVAKEKNLITMVGSNWKFYPLFIKMKELIDAGTIGKILTARCQFGQYLPDWHPWEDYKQGYSANKKLGGGILLDSHEFDYLTWFVGPVKQLACFADTVSDLDIDVEDVAATILRFENGAIGEIHLDYLQRFYQRNFEFVGEKGTILWSMPEKKIILKTKEHDEEEFPLVEDYDINDMYVEEARHFLEAVDARTQTKTPLASGAAVVRLIVAAKESNETGRFISISYV</sequence>
<dbReference type="EMBL" id="PFCB01000028">
    <property type="protein sequence ID" value="PIR74166.1"/>
    <property type="molecule type" value="Genomic_DNA"/>
</dbReference>
<dbReference type="PANTHER" id="PTHR43377">
    <property type="entry name" value="BILIVERDIN REDUCTASE A"/>
    <property type="match status" value="1"/>
</dbReference>
<dbReference type="GO" id="GO:0000166">
    <property type="term" value="F:nucleotide binding"/>
    <property type="evidence" value="ECO:0007669"/>
    <property type="project" value="InterPro"/>
</dbReference>
<evidence type="ECO:0000259" key="1">
    <source>
        <dbReference type="Pfam" id="PF01408"/>
    </source>
</evidence>
<protein>
    <recommendedName>
        <fullName evidence="5">Gfo/Idh/MocA family oxidoreductase</fullName>
    </recommendedName>
</protein>
<evidence type="ECO:0000313" key="3">
    <source>
        <dbReference type="EMBL" id="PIR74166.1"/>
    </source>
</evidence>